<dbReference type="AlphaFoldDB" id="A0AA86RQ72"/>
<dbReference type="InterPro" id="IPR001611">
    <property type="entry name" value="Leu-rich_rpt"/>
</dbReference>
<keyword evidence="5" id="KW-1185">Reference proteome</keyword>
<evidence type="ECO:0000256" key="1">
    <source>
        <dbReference type="ARBA" id="ARBA00022614"/>
    </source>
</evidence>
<dbReference type="InterPro" id="IPR050836">
    <property type="entry name" value="SDS22/Internalin_LRR"/>
</dbReference>
<organism evidence="3">
    <name type="scientific">Hexamita inflata</name>
    <dbReference type="NCBI Taxonomy" id="28002"/>
    <lineage>
        <taxon>Eukaryota</taxon>
        <taxon>Metamonada</taxon>
        <taxon>Diplomonadida</taxon>
        <taxon>Hexamitidae</taxon>
        <taxon>Hexamitinae</taxon>
        <taxon>Hexamita</taxon>
    </lineage>
</organism>
<dbReference type="PANTHER" id="PTHR46652">
    <property type="entry name" value="LEUCINE-RICH REPEAT AND IQ DOMAIN-CONTAINING PROTEIN 1-RELATED"/>
    <property type="match status" value="1"/>
</dbReference>
<keyword evidence="2" id="KW-0677">Repeat</keyword>
<dbReference type="InterPro" id="IPR032675">
    <property type="entry name" value="LRR_dom_sf"/>
</dbReference>
<dbReference type="SUPFAM" id="SSF52058">
    <property type="entry name" value="L domain-like"/>
    <property type="match status" value="1"/>
</dbReference>
<name>A0AA86RQ72_9EUKA</name>
<dbReference type="Gene3D" id="3.80.10.10">
    <property type="entry name" value="Ribonuclease Inhibitor"/>
    <property type="match status" value="1"/>
</dbReference>
<evidence type="ECO:0000313" key="4">
    <source>
        <dbReference type="EMBL" id="CAL6098774.1"/>
    </source>
</evidence>
<keyword evidence="1" id="KW-0433">Leucine-rich repeat</keyword>
<protein>
    <submittedName>
        <fullName evidence="3">Leucine-rich repeat domain-containing protein</fullName>
    </submittedName>
    <submittedName>
        <fullName evidence="4">Leucine-rich_repeat domain-containing protein</fullName>
    </submittedName>
</protein>
<dbReference type="Proteomes" id="UP001642409">
    <property type="component" value="Unassembled WGS sequence"/>
</dbReference>
<sequence length="447" mass="51157">MNRQNQNVLIQEYDEQMTQKYQEVIQDGNLIISGDPDITNLKFIEKFNIQTLKLSINDSIKLQSKTIKELTIQIPLFQEEQILNLNIDDLELENLEVLLLNNNNLENYQLNNLSKFKKLRNLDVSCNNVDLTHLHNVTSLTKLSMQACGLQNIEQITSLLNLKDLDLKINRDIDISPLYQLISLTKLNIQSCNLKQIDKIGQLINLQVLDLSDNLLQHINSISRLVNLKELNIMSNEGVDITPLGDLPGLVSLDLESCGLKQLSALKPLVNLQFLDVSFNSNINISDLCFLSSLTNLLLVKCDLVSIYALKSLVNLENLNISYNNIVYLDAVCNMTNLQELSVYSNNIEDFTLEQLQSCFTNKNNGFNSQNQKQPTKNEMLSANKFRAVERAFEKRFQIYLKRKTIQKSFEKFKLKINVAVKETRENNLGFICSAAQLFEQNQFVSQ</sequence>
<dbReference type="PANTHER" id="PTHR46652:SF3">
    <property type="entry name" value="LEUCINE-RICH REPEAT-CONTAINING PROTEIN 9"/>
    <property type="match status" value="1"/>
</dbReference>
<reference evidence="4 5" key="2">
    <citation type="submission" date="2024-07" db="EMBL/GenBank/DDBJ databases">
        <authorList>
            <person name="Akdeniz Z."/>
        </authorList>
    </citation>
    <scope>NUCLEOTIDE SEQUENCE [LARGE SCALE GENOMIC DNA]</scope>
</reference>
<dbReference type="EMBL" id="CATOUU010001077">
    <property type="protein sequence ID" value="CAI9970610.1"/>
    <property type="molecule type" value="Genomic_DNA"/>
</dbReference>
<proteinExistence type="predicted"/>
<dbReference type="PROSITE" id="PS51450">
    <property type="entry name" value="LRR"/>
    <property type="match status" value="3"/>
</dbReference>
<evidence type="ECO:0000313" key="5">
    <source>
        <dbReference type="Proteomes" id="UP001642409"/>
    </source>
</evidence>
<dbReference type="InterPro" id="IPR003591">
    <property type="entry name" value="Leu-rich_rpt_typical-subtyp"/>
</dbReference>
<evidence type="ECO:0000313" key="3">
    <source>
        <dbReference type="EMBL" id="CAI9970610.1"/>
    </source>
</evidence>
<comment type="caution">
    <text evidence="3">The sequence shown here is derived from an EMBL/GenBank/DDBJ whole genome shotgun (WGS) entry which is preliminary data.</text>
</comment>
<reference evidence="3" key="1">
    <citation type="submission" date="2023-06" db="EMBL/GenBank/DDBJ databases">
        <authorList>
            <person name="Kurt Z."/>
        </authorList>
    </citation>
    <scope>NUCLEOTIDE SEQUENCE</scope>
</reference>
<accession>A0AA86RQ72</accession>
<dbReference type="SMART" id="SM00369">
    <property type="entry name" value="LRR_TYP"/>
    <property type="match status" value="6"/>
</dbReference>
<evidence type="ECO:0000256" key="2">
    <source>
        <dbReference type="ARBA" id="ARBA00022737"/>
    </source>
</evidence>
<gene>
    <name evidence="3" type="ORF">HINF_LOCUS58255</name>
    <name evidence="4" type="ORF">HINF_LOCUS69765</name>
</gene>
<dbReference type="EMBL" id="CAXDID020000513">
    <property type="protein sequence ID" value="CAL6098774.1"/>
    <property type="molecule type" value="Genomic_DNA"/>
</dbReference>